<dbReference type="Proteomes" id="UP001293718">
    <property type="component" value="Unassembled WGS sequence"/>
</dbReference>
<dbReference type="Gene3D" id="3.40.50.300">
    <property type="entry name" value="P-loop containing nucleotide triphosphate hydrolases"/>
    <property type="match status" value="1"/>
</dbReference>
<dbReference type="Gene3D" id="3.30.565.10">
    <property type="entry name" value="Histidine kinase-like ATPase, C-terminal domain"/>
    <property type="match status" value="1"/>
</dbReference>
<comment type="caution">
    <text evidence="4">The sequence shown here is derived from an EMBL/GenBank/DDBJ whole genome shotgun (WGS) entry which is preliminary data.</text>
</comment>
<dbReference type="InterPro" id="IPR011009">
    <property type="entry name" value="Kinase-like_dom_sf"/>
</dbReference>
<proteinExistence type="predicted"/>
<feature type="domain" description="Protein kinase" evidence="2">
    <location>
        <begin position="11"/>
        <end position="290"/>
    </location>
</feature>
<reference evidence="4 5" key="1">
    <citation type="submission" date="2023-11" db="EMBL/GenBank/DDBJ databases">
        <title>Draft genome of Azohydromonas lata strain H1 (DSM1123), a polyhydroxyalkanoate producer.</title>
        <authorList>
            <person name="Traversa D."/>
            <person name="D'Addabbo P."/>
            <person name="Pazzani C."/>
            <person name="Manzari C."/>
            <person name="Chiara M."/>
            <person name="Scrascia M."/>
        </authorList>
    </citation>
    <scope>NUCLEOTIDE SEQUENCE [LARGE SCALE GENOMIC DNA]</scope>
    <source>
        <strain evidence="4 5">H1</strain>
    </source>
</reference>
<dbReference type="PANTHER" id="PTHR43642:SF1">
    <property type="entry name" value="HYBRID SIGNAL TRANSDUCTION HISTIDINE KINASE G"/>
    <property type="match status" value="1"/>
</dbReference>
<dbReference type="SMART" id="SM00065">
    <property type="entry name" value="GAF"/>
    <property type="match status" value="1"/>
</dbReference>
<evidence type="ECO:0000259" key="2">
    <source>
        <dbReference type="PROSITE" id="PS50011"/>
    </source>
</evidence>
<dbReference type="PANTHER" id="PTHR43642">
    <property type="entry name" value="HYBRID SIGNAL TRANSDUCTION HISTIDINE KINASE G"/>
    <property type="match status" value="1"/>
</dbReference>
<dbReference type="Pfam" id="PF02518">
    <property type="entry name" value="HATPase_c"/>
    <property type="match status" value="1"/>
</dbReference>
<dbReference type="InterPro" id="IPR053159">
    <property type="entry name" value="Hybrid_Histidine_Kinase"/>
</dbReference>
<organism evidence="4 5">
    <name type="scientific">Azohydromonas lata</name>
    <dbReference type="NCBI Taxonomy" id="45677"/>
    <lineage>
        <taxon>Bacteria</taxon>
        <taxon>Pseudomonadati</taxon>
        <taxon>Pseudomonadota</taxon>
        <taxon>Betaproteobacteria</taxon>
        <taxon>Burkholderiales</taxon>
        <taxon>Sphaerotilaceae</taxon>
        <taxon>Azohydromonas</taxon>
    </lineage>
</organism>
<feature type="region of interest" description="Disordered" evidence="1">
    <location>
        <begin position="1"/>
        <end position="23"/>
    </location>
</feature>
<dbReference type="InterPro" id="IPR008266">
    <property type="entry name" value="Tyr_kinase_AS"/>
</dbReference>
<dbReference type="EMBL" id="JAXOJX010000004">
    <property type="protein sequence ID" value="MDZ5455925.1"/>
    <property type="molecule type" value="Genomic_DNA"/>
</dbReference>
<dbReference type="SUPFAM" id="SSF52540">
    <property type="entry name" value="P-loop containing nucleoside triphosphate hydrolases"/>
    <property type="match status" value="1"/>
</dbReference>
<sequence length="1692" mass="182331">MSMVSTGALPSREDGAAGHGSDAPARLAPAVAALNLRPPLQLQRLHADDVAALFRVRGEGPAPGCLALLAAGESPELLRRMRHELALQPWLDLPCAARPLGLFQDGATTVLLRHDPGGTVLAQLPGGAMDTDRALRLALDVALALQQLHAAGLVHGDLRPSNILVAEGQGAWLTGFGHASRLGRDAQGAVAAVQRDADLAYLPPEQAGGSGRGADVRGDLYALGVVLHELLTGRRPSGHAASLAEGRHLRGAPRQLMDIVHKLLAGVPAQRYQSAASLVADLRRCARDWSAMGAIQRFALNQRGAAERLLAPGQLYGRARPVQALMEAHARVAAHGGCELVVVSGPAGVGKSSIAQELRRHVAARQGHFAAGKFEQHGRDIPYACLAQAFGDLVSGVLGGDEATLRHWQARLRAALGTHAPLLLGVAPELALLTGAPPPPSAPPPPAEAAVRFQSAVRGLLSAFASDRQPLVLFMDDLQWADAGTLQLLLHVLTHEETRQLLVVGACRANEVDAAHPWPAVLAQVRAAGVRVTDIALDGLGAADVAQLVADSLQVERDQAGPLAALVHARTHGNPFFTLQLLSALAEQGLLRLDERSGRWRWDMARLQAHGHRDDVAGLMNGKLQRLPAAVRGLLEVLSCFGSSVRLDTLARAAALDDEAVALHLSVAQRSGLVELTPGGCRFCHDRIQEAAYALIPEAQRPQRHLDIGWRLCAALDADALRAHLFEVVSQLSHGLALIADEAGRLRAAQLFLDAGRRAQADTAYTAALRYLGDADVLLPADRWENCYALAFPVALARAECEFMVGHMEAAAQRLQALQALAHGVVDLGAVSWLQITLHTAMDRSDLAIRTCVAFLQSAGMSIAAHPSDAEVRREYELLLGRLGSREGIAALLALPLLEDPRQRAVLDVLAAALPPAFFSDENLVCLLLCRMANLSHESGNGDASALAYAYLGMVVGPRFGDYPAAFAFGQLGYELVERTPLTRYRARVYMCFAYHVMPWARPLGESLPLLRRAFDVARESGDVTYAGFSSCTLVTTLISFGEHLAHVQREARERLRYVRGVKFGLVADIITVQLQLLATLRGETPVFGCLDDAMFSEAAFEARLVPNRNLDIATCWYWIRKLQARFFAGRYEEAVAAAERAEPLLWTSAGHFEMVQYHLIGALARAAACDGAAAARREQLRRALDGHLAQLRVWARECPRTFQFRVELLEAEVDRVDGRTLQALQGYERALRSSREGNVPQNQAATLELAARCHLGLGLESSALPLLAEARDHYARWGADAKVRQLEAQYPALRRDAPAGHPPADGTRRAAESTDLAAVLKASQALSGEVGLEPLMRTLMAIALEHAGADRILLVLPRGEQLRVEAEAQARDTGDGPAAVTLRSVAVRPEQLPLAVLHYAMRTRATVLLDDARASGHFALDPYIAAGHCHALLCLPLLRRGELIAILYLENRQAAHVFTPARVAVLKLLASTAAMSLENAALEEKESLLKEVHHRVKNNLQLISSLLSLQAGRSNDPVVAELLLESRNRVRSMALVHENLYRAGNFARIPMPGHLQNLCAQLVRAYGMDARRIATRVAVDDVLLDLDRAVCCGLIVNELVSNALKHAFPGGRGGTIDVALRAGEDGRCEISVADDGTGLPADIDVEQAQTLGLQLVGDLTQQLHGRLHVDNAPGARFRIIFVFQEPKAHER</sequence>
<name>A0ABU5IB80_9BURK</name>
<dbReference type="SMART" id="SM00220">
    <property type="entry name" value="S_TKc"/>
    <property type="match status" value="1"/>
</dbReference>
<protein>
    <submittedName>
        <fullName evidence="4">AAA family ATPase</fullName>
    </submittedName>
</protein>
<dbReference type="RefSeq" id="WP_322464607.1">
    <property type="nucleotide sequence ID" value="NZ_JAXOJX010000004.1"/>
</dbReference>
<dbReference type="PROSITE" id="PS50109">
    <property type="entry name" value="HIS_KIN"/>
    <property type="match status" value="1"/>
</dbReference>
<dbReference type="Pfam" id="PF00069">
    <property type="entry name" value="Pkinase"/>
    <property type="match status" value="1"/>
</dbReference>
<dbReference type="SUPFAM" id="SSF55781">
    <property type="entry name" value="GAF domain-like"/>
    <property type="match status" value="1"/>
</dbReference>
<accession>A0ABU5IB80</accession>
<dbReference type="PROSITE" id="PS50011">
    <property type="entry name" value="PROTEIN_KINASE_DOM"/>
    <property type="match status" value="1"/>
</dbReference>
<dbReference type="Gene3D" id="3.30.450.40">
    <property type="match status" value="1"/>
</dbReference>
<evidence type="ECO:0000313" key="5">
    <source>
        <dbReference type="Proteomes" id="UP001293718"/>
    </source>
</evidence>
<keyword evidence="5" id="KW-1185">Reference proteome</keyword>
<dbReference type="PROSITE" id="PS00109">
    <property type="entry name" value="PROTEIN_KINASE_TYR"/>
    <property type="match status" value="1"/>
</dbReference>
<evidence type="ECO:0000313" key="4">
    <source>
        <dbReference type="EMBL" id="MDZ5455925.1"/>
    </source>
</evidence>
<evidence type="ECO:0000259" key="3">
    <source>
        <dbReference type="PROSITE" id="PS50109"/>
    </source>
</evidence>
<dbReference type="Pfam" id="PF01590">
    <property type="entry name" value="GAF"/>
    <property type="match status" value="1"/>
</dbReference>
<dbReference type="SUPFAM" id="SSF56112">
    <property type="entry name" value="Protein kinase-like (PK-like)"/>
    <property type="match status" value="1"/>
</dbReference>
<dbReference type="Gene3D" id="1.10.510.10">
    <property type="entry name" value="Transferase(Phosphotransferase) domain 1"/>
    <property type="match status" value="1"/>
</dbReference>
<dbReference type="InterPro" id="IPR027417">
    <property type="entry name" value="P-loop_NTPase"/>
</dbReference>
<dbReference type="InterPro" id="IPR029016">
    <property type="entry name" value="GAF-like_dom_sf"/>
</dbReference>
<gene>
    <name evidence="4" type="ORF">SM757_05015</name>
</gene>
<dbReference type="InterPro" id="IPR003594">
    <property type="entry name" value="HATPase_dom"/>
</dbReference>
<feature type="domain" description="Histidine kinase" evidence="3">
    <location>
        <begin position="1596"/>
        <end position="1686"/>
    </location>
</feature>
<dbReference type="SUPFAM" id="SSF55874">
    <property type="entry name" value="ATPase domain of HSP90 chaperone/DNA topoisomerase II/histidine kinase"/>
    <property type="match status" value="1"/>
</dbReference>
<dbReference type="InterPro" id="IPR041664">
    <property type="entry name" value="AAA_16"/>
</dbReference>
<evidence type="ECO:0000256" key="1">
    <source>
        <dbReference type="SAM" id="MobiDB-lite"/>
    </source>
</evidence>
<dbReference type="Pfam" id="PF13191">
    <property type="entry name" value="AAA_16"/>
    <property type="match status" value="1"/>
</dbReference>
<dbReference type="InterPro" id="IPR011495">
    <property type="entry name" value="Sig_transdc_His_kin_sub2_dim/P"/>
</dbReference>
<feature type="region of interest" description="Disordered" evidence="1">
    <location>
        <begin position="1294"/>
        <end position="1313"/>
    </location>
</feature>
<dbReference type="InterPro" id="IPR000719">
    <property type="entry name" value="Prot_kinase_dom"/>
</dbReference>
<dbReference type="Pfam" id="PF07568">
    <property type="entry name" value="HisKA_2"/>
    <property type="match status" value="1"/>
</dbReference>
<dbReference type="SMART" id="SM00387">
    <property type="entry name" value="HATPase_c"/>
    <property type="match status" value="1"/>
</dbReference>
<dbReference type="InterPro" id="IPR003018">
    <property type="entry name" value="GAF"/>
</dbReference>
<dbReference type="InterPro" id="IPR005467">
    <property type="entry name" value="His_kinase_dom"/>
</dbReference>
<dbReference type="InterPro" id="IPR036890">
    <property type="entry name" value="HATPase_C_sf"/>
</dbReference>